<evidence type="ECO:0000256" key="4">
    <source>
        <dbReference type="ARBA" id="ARBA00022989"/>
    </source>
</evidence>
<feature type="transmembrane region" description="Helical" evidence="7">
    <location>
        <begin position="493"/>
        <end position="514"/>
    </location>
</feature>
<feature type="transmembrane region" description="Helical" evidence="7">
    <location>
        <begin position="168"/>
        <end position="189"/>
    </location>
</feature>
<evidence type="ECO:0000256" key="3">
    <source>
        <dbReference type="ARBA" id="ARBA00022692"/>
    </source>
</evidence>
<evidence type="ECO:0000313" key="10">
    <source>
        <dbReference type="EMBL" id="MBA4495971.1"/>
    </source>
</evidence>
<evidence type="ECO:0000256" key="7">
    <source>
        <dbReference type="SAM" id="Phobius"/>
    </source>
</evidence>
<dbReference type="PRINTS" id="PR01434">
    <property type="entry name" value="NADHDHGNASE5"/>
</dbReference>
<accession>A0A7W1WU78</accession>
<feature type="transmembrane region" description="Helical" evidence="7">
    <location>
        <begin position="597"/>
        <end position="618"/>
    </location>
</feature>
<gene>
    <name evidence="10" type="primary">nuoL</name>
    <name evidence="10" type="ORF">H1191_16900</name>
</gene>
<dbReference type="Gene3D" id="1.20.5.2700">
    <property type="match status" value="1"/>
</dbReference>
<feature type="transmembrane region" description="Helical" evidence="7">
    <location>
        <begin position="544"/>
        <end position="560"/>
    </location>
</feature>
<feature type="transmembrane region" description="Helical" evidence="7">
    <location>
        <begin position="31"/>
        <end position="49"/>
    </location>
</feature>
<evidence type="ECO:0000256" key="2">
    <source>
        <dbReference type="ARBA" id="ARBA00008483"/>
    </source>
</evidence>
<keyword evidence="3 6" id="KW-0812">Transmembrane</keyword>
<dbReference type="InterPro" id="IPR018393">
    <property type="entry name" value="NADHpl_OxRdtase_5_subgr"/>
</dbReference>
<evidence type="ECO:0000259" key="8">
    <source>
        <dbReference type="Pfam" id="PF00361"/>
    </source>
</evidence>
<feature type="domain" description="NADH-Ubiquinone oxidoreductase (complex I) chain 5 N-terminal" evidence="9">
    <location>
        <begin position="64"/>
        <end position="114"/>
    </location>
</feature>
<evidence type="ECO:0000256" key="6">
    <source>
        <dbReference type="RuleBase" id="RU000320"/>
    </source>
</evidence>
<dbReference type="GO" id="GO:0005886">
    <property type="term" value="C:plasma membrane"/>
    <property type="evidence" value="ECO:0007669"/>
    <property type="project" value="UniProtKB-SubCell"/>
</dbReference>
<keyword evidence="4 7" id="KW-1133">Transmembrane helix</keyword>
<feature type="transmembrane region" description="Helical" evidence="7">
    <location>
        <begin position="201"/>
        <end position="224"/>
    </location>
</feature>
<comment type="similarity">
    <text evidence="2">Belongs to the CPA3 antiporters (TC 2.A.63) subunit A family.</text>
</comment>
<feature type="transmembrane region" description="Helical" evidence="7">
    <location>
        <begin position="275"/>
        <end position="296"/>
    </location>
</feature>
<dbReference type="Pfam" id="PF00361">
    <property type="entry name" value="Proton_antipo_M"/>
    <property type="match status" value="1"/>
</dbReference>
<dbReference type="NCBIfam" id="TIGR01974">
    <property type="entry name" value="NDH_I_L"/>
    <property type="match status" value="1"/>
</dbReference>
<keyword evidence="11" id="KW-1185">Reference proteome</keyword>
<evidence type="ECO:0000256" key="1">
    <source>
        <dbReference type="ARBA" id="ARBA00004651"/>
    </source>
</evidence>
<feature type="transmembrane region" description="Helical" evidence="7">
    <location>
        <begin position="6"/>
        <end position="24"/>
    </location>
</feature>
<dbReference type="Pfam" id="PF00662">
    <property type="entry name" value="Proton_antipo_N"/>
    <property type="match status" value="1"/>
</dbReference>
<reference evidence="10 11" key="1">
    <citation type="submission" date="2020-07" db="EMBL/GenBank/DDBJ databases">
        <authorList>
            <person name="Feng H."/>
        </authorList>
    </citation>
    <scope>NUCLEOTIDE SEQUENCE [LARGE SCALE GENOMIC DNA]</scope>
    <source>
        <strain evidence="11">s-10</strain>
    </source>
</reference>
<dbReference type="NCBIfam" id="NF005141">
    <property type="entry name" value="PRK06590.1"/>
    <property type="match status" value="1"/>
</dbReference>
<feature type="transmembrane region" description="Helical" evidence="7">
    <location>
        <begin position="245"/>
        <end position="269"/>
    </location>
</feature>
<feature type="transmembrane region" description="Helical" evidence="7">
    <location>
        <begin position="331"/>
        <end position="350"/>
    </location>
</feature>
<proteinExistence type="inferred from homology"/>
<dbReference type="GO" id="GO:0008137">
    <property type="term" value="F:NADH dehydrogenase (ubiquinone) activity"/>
    <property type="evidence" value="ECO:0007669"/>
    <property type="project" value="InterPro"/>
</dbReference>
<evidence type="ECO:0000313" key="11">
    <source>
        <dbReference type="Proteomes" id="UP000535491"/>
    </source>
</evidence>
<feature type="transmembrane region" description="Helical" evidence="7">
    <location>
        <begin position="445"/>
        <end position="466"/>
    </location>
</feature>
<feature type="transmembrane region" description="Helical" evidence="7">
    <location>
        <begin position="566"/>
        <end position="585"/>
    </location>
</feature>
<dbReference type="EMBL" id="JACEIQ010000021">
    <property type="protein sequence ID" value="MBA4495971.1"/>
    <property type="molecule type" value="Genomic_DNA"/>
</dbReference>
<dbReference type="PRINTS" id="PR01435">
    <property type="entry name" value="NPOXDRDTASE5"/>
</dbReference>
<dbReference type="InterPro" id="IPR001750">
    <property type="entry name" value="ND/Mrp_TM"/>
</dbReference>
<feature type="domain" description="NADH:quinone oxidoreductase/Mrp antiporter transmembrane" evidence="8">
    <location>
        <begin position="130"/>
        <end position="420"/>
    </location>
</feature>
<name>A0A7W1WU78_9BACL</name>
<keyword evidence="5 7" id="KW-0472">Membrane</keyword>
<feature type="transmembrane region" description="Helical" evidence="7">
    <location>
        <begin position="409"/>
        <end position="433"/>
    </location>
</feature>
<dbReference type="Proteomes" id="UP000535491">
    <property type="component" value="Unassembled WGS sequence"/>
</dbReference>
<dbReference type="GO" id="GO:0003954">
    <property type="term" value="F:NADH dehydrogenase activity"/>
    <property type="evidence" value="ECO:0007669"/>
    <property type="project" value="TreeGrafter"/>
</dbReference>
<organism evidence="10 11">
    <name type="scientific">Paenactinomyces guangxiensis</name>
    <dbReference type="NCBI Taxonomy" id="1490290"/>
    <lineage>
        <taxon>Bacteria</taxon>
        <taxon>Bacillati</taxon>
        <taxon>Bacillota</taxon>
        <taxon>Bacilli</taxon>
        <taxon>Bacillales</taxon>
        <taxon>Thermoactinomycetaceae</taxon>
        <taxon>Paenactinomyces</taxon>
    </lineage>
</organism>
<evidence type="ECO:0000259" key="9">
    <source>
        <dbReference type="Pfam" id="PF00662"/>
    </source>
</evidence>
<feature type="transmembrane region" description="Helical" evidence="7">
    <location>
        <begin position="303"/>
        <end position="325"/>
    </location>
</feature>
<feature type="transmembrane region" description="Helical" evidence="7">
    <location>
        <begin position="137"/>
        <end position="156"/>
    </location>
</feature>
<dbReference type="PANTHER" id="PTHR42829:SF2">
    <property type="entry name" value="NADH-UBIQUINONE OXIDOREDUCTASE CHAIN 5"/>
    <property type="match status" value="1"/>
</dbReference>
<comment type="caution">
    <text evidence="10">The sequence shown here is derived from an EMBL/GenBank/DDBJ whole genome shotgun (WGS) entry which is preliminary data.</text>
</comment>
<feature type="transmembrane region" description="Helical" evidence="7">
    <location>
        <begin position="113"/>
        <end position="131"/>
    </location>
</feature>
<comment type="subcellular location">
    <subcellularLocation>
        <location evidence="1">Cell membrane</location>
        <topology evidence="1">Multi-pass membrane protein</topology>
    </subcellularLocation>
    <subcellularLocation>
        <location evidence="6">Membrane</location>
        <topology evidence="6">Multi-pass membrane protein</topology>
    </subcellularLocation>
</comment>
<dbReference type="InterPro" id="IPR001516">
    <property type="entry name" value="Proton_antipo_N"/>
</dbReference>
<feature type="transmembrane region" description="Helical" evidence="7">
    <location>
        <begin position="83"/>
        <end position="101"/>
    </location>
</feature>
<dbReference type="InterPro" id="IPR003945">
    <property type="entry name" value="NU5C-like"/>
</dbReference>
<dbReference type="GO" id="GO:0015990">
    <property type="term" value="P:electron transport coupled proton transport"/>
    <property type="evidence" value="ECO:0007669"/>
    <property type="project" value="TreeGrafter"/>
</dbReference>
<dbReference type="PANTHER" id="PTHR42829">
    <property type="entry name" value="NADH-UBIQUINONE OXIDOREDUCTASE CHAIN 5"/>
    <property type="match status" value="1"/>
</dbReference>
<dbReference type="RefSeq" id="WP_181753961.1">
    <property type="nucleotide sequence ID" value="NZ_JACEIQ010000021.1"/>
</dbReference>
<evidence type="ECO:0000256" key="5">
    <source>
        <dbReference type="ARBA" id="ARBA00023136"/>
    </source>
</evidence>
<protein>
    <submittedName>
        <fullName evidence="10">NADH-quinone oxidoreductase subunit L</fullName>
    </submittedName>
</protein>
<dbReference type="GO" id="GO:0042773">
    <property type="term" value="P:ATP synthesis coupled electron transport"/>
    <property type="evidence" value="ECO:0007669"/>
    <property type="project" value="InterPro"/>
</dbReference>
<sequence>MKALFIPLFPLIAFLLLTVGRKVWSKGASALIGIIATFISLLLSLPVLWESITNTGQTYWKVPWFHIDQTVINFSIDVAPLNVLMLVIVSSVSFLVQLYSWGYMKKDKRLNTFYAYLSLFTFSMLGLVISSNLLGIYIFWELVGVCSFLLVGFWYFKPEAKAAARKAFIVTRIGDIGLFIAISLLFWQAGSFELRDLKEAVAGGVIEPWMITLTAILIFVGAVGKSGQFPLHTWLPDAMEGPTPVSALIHAATMVAAGVYLVANLFFLFQASETAMSVVAYIGGFTAIFAASIGLAQNDIKRVLAYSTVSQLGYMMLALGSAGYVAGVFHLMTHAFFKALLFLGAGAVIVSLHHEQDIRKMGGLWKKNRWLGIWFLIGCLSIAGIPPFSGFFSKDEILLSAYTDGRMGLFAVGVIAAFFTAFYMFRLFFMVFTGEARGDHKADRVPCVMMIPIMILALFTTVAGFSNTPGHWLEHWLTQGLSIHQASLEQTPLWIPFLAIAVALLGIGLAYVMYGQKRISPASVTRAVPWLYQLVYRKYYIDEVYHVLFVLPLKGFGWFLNGIDRFIVGGLVYLSAWVSSVIGQLGSRLQNGQAQTYALVSLIGFVLLIVGLTAGRLFEWK</sequence>
<feature type="transmembrane region" description="Helical" evidence="7">
    <location>
        <begin position="371"/>
        <end position="389"/>
    </location>
</feature>
<dbReference type="AlphaFoldDB" id="A0A7W1WU78"/>